<comment type="function">
    <text evidence="5">This is one of the proteins that binds to the 5S RNA in the ribosome where it forms part of the central protuberance.</text>
</comment>
<keyword evidence="1 5" id="KW-0699">rRNA-binding</keyword>
<dbReference type="CDD" id="cd00495">
    <property type="entry name" value="Ribosomal_L25_TL5_CTC"/>
    <property type="match status" value="1"/>
</dbReference>
<evidence type="ECO:0000313" key="9">
    <source>
        <dbReference type="EMBL" id="TYS61780.1"/>
    </source>
</evidence>
<gene>
    <name evidence="5" type="primary">rplY</name>
    <name evidence="5" type="synonym">ctc</name>
    <name evidence="9" type="ORF">FZC76_21415</name>
</gene>
<dbReference type="InterPro" id="IPR001021">
    <property type="entry name" value="Ribosomal_bL25_long"/>
</dbReference>
<evidence type="ECO:0000256" key="2">
    <source>
        <dbReference type="ARBA" id="ARBA00022884"/>
    </source>
</evidence>
<keyword evidence="4 5" id="KW-0687">Ribonucleoprotein</keyword>
<organism evidence="9 10">
    <name type="scientific">Sutcliffiella horikoshii</name>
    <dbReference type="NCBI Taxonomy" id="79883"/>
    <lineage>
        <taxon>Bacteria</taxon>
        <taxon>Bacillati</taxon>
        <taxon>Bacillota</taxon>
        <taxon>Bacilli</taxon>
        <taxon>Bacillales</taxon>
        <taxon>Bacillaceae</taxon>
        <taxon>Sutcliffiella</taxon>
    </lineage>
</organism>
<sequence>MSVLHANERTEFKGSSKTKIREEGLIPAVVYGNDTENKSITVDSKEFIKTIRGTGRNGIISLEIGSDKRKVMLYDYQVNPLKSLEFVHLDFHVVDFKSEIDVDVTVHVTGDAKGVKDGGVLQQVLHEVSIKVLPNNVPESINVDVTELDVNENITIGDLNTSGKYSFNHEDDEVIASILPPRQEEEIDPGEEQEPGEPELVEGRENNESTEEEA</sequence>
<comment type="subunit">
    <text evidence="5">Part of the 50S ribosomal subunit; part of the 5S rRNA/L5/L18/L25 subcomplex. Contacts the 5S rRNA. Binds to the 5S rRNA independently of L5 and L18.</text>
</comment>
<dbReference type="OrthoDB" id="9790002at2"/>
<keyword evidence="2 5" id="KW-0694">RNA-binding</keyword>
<dbReference type="Pfam" id="PF01386">
    <property type="entry name" value="Ribosomal_L25p"/>
    <property type="match status" value="1"/>
</dbReference>
<dbReference type="InterPro" id="IPR020930">
    <property type="entry name" value="Ribosomal_uL5_bac-type"/>
</dbReference>
<dbReference type="Proteomes" id="UP000322524">
    <property type="component" value="Unassembled WGS sequence"/>
</dbReference>
<dbReference type="InterPro" id="IPR020057">
    <property type="entry name" value="Ribosomal_bL25_b-dom"/>
</dbReference>
<feature type="compositionally biased region" description="Acidic residues" evidence="6">
    <location>
        <begin position="185"/>
        <end position="200"/>
    </location>
</feature>
<dbReference type="AlphaFoldDB" id="A0A5D4SEN2"/>
<dbReference type="InterPro" id="IPR020056">
    <property type="entry name" value="Rbsml_bL25/Gln-tRNA_synth_N"/>
</dbReference>
<dbReference type="HAMAP" id="MF_01334">
    <property type="entry name" value="Ribosomal_bL25_CTC"/>
    <property type="match status" value="1"/>
</dbReference>
<dbReference type="InterPro" id="IPR011035">
    <property type="entry name" value="Ribosomal_bL25/Gln-tRNA_synth"/>
</dbReference>
<dbReference type="RefSeq" id="WP_148990144.1">
    <property type="nucleotide sequence ID" value="NZ_VTEV01000014.1"/>
</dbReference>
<dbReference type="NCBIfam" id="TIGR00731">
    <property type="entry name" value="bL25_bact_ctc"/>
    <property type="match status" value="1"/>
</dbReference>
<dbReference type="NCBIfam" id="NF004133">
    <property type="entry name" value="PRK05618.2-4"/>
    <property type="match status" value="1"/>
</dbReference>
<evidence type="ECO:0000256" key="4">
    <source>
        <dbReference type="ARBA" id="ARBA00023274"/>
    </source>
</evidence>
<dbReference type="Gene3D" id="2.40.240.10">
    <property type="entry name" value="Ribosomal Protein L25, Chain P"/>
    <property type="match status" value="1"/>
</dbReference>
<protein>
    <recommendedName>
        <fullName evidence="5">Large ribosomal subunit protein bL25</fullName>
    </recommendedName>
    <alternativeName>
        <fullName evidence="5">General stress protein CTC</fullName>
    </alternativeName>
</protein>
<evidence type="ECO:0000256" key="5">
    <source>
        <dbReference type="HAMAP-Rule" id="MF_01334"/>
    </source>
</evidence>
<evidence type="ECO:0000313" key="10">
    <source>
        <dbReference type="Proteomes" id="UP000322524"/>
    </source>
</evidence>
<evidence type="ECO:0000256" key="3">
    <source>
        <dbReference type="ARBA" id="ARBA00022980"/>
    </source>
</evidence>
<dbReference type="InterPro" id="IPR029751">
    <property type="entry name" value="Ribosomal_L25_dom"/>
</dbReference>
<comment type="caution">
    <text evidence="9">The sequence shown here is derived from an EMBL/GenBank/DDBJ whole genome shotgun (WGS) entry which is preliminary data.</text>
</comment>
<dbReference type="Pfam" id="PF14693">
    <property type="entry name" value="Ribosomal_TL5_C"/>
    <property type="match status" value="1"/>
</dbReference>
<dbReference type="PANTHER" id="PTHR33284">
    <property type="entry name" value="RIBOSOMAL PROTEIN L25/GLN-TRNA SYNTHETASE, ANTI-CODON-BINDING DOMAIN-CONTAINING PROTEIN"/>
    <property type="match status" value="1"/>
</dbReference>
<dbReference type="GO" id="GO:0022625">
    <property type="term" value="C:cytosolic large ribosomal subunit"/>
    <property type="evidence" value="ECO:0007669"/>
    <property type="project" value="TreeGrafter"/>
</dbReference>
<dbReference type="GO" id="GO:0008097">
    <property type="term" value="F:5S rRNA binding"/>
    <property type="evidence" value="ECO:0007669"/>
    <property type="project" value="InterPro"/>
</dbReference>
<comment type="similarity">
    <text evidence="5">Belongs to the bacterial ribosomal protein bL25 family. CTC subfamily.</text>
</comment>
<dbReference type="SUPFAM" id="SSF50715">
    <property type="entry name" value="Ribosomal protein L25-like"/>
    <property type="match status" value="1"/>
</dbReference>
<accession>A0A5D4SEN2</accession>
<evidence type="ECO:0000259" key="8">
    <source>
        <dbReference type="Pfam" id="PF14693"/>
    </source>
</evidence>
<feature type="domain" description="Large ribosomal subunit protein bL25 L25" evidence="7">
    <location>
        <begin position="4"/>
        <end position="91"/>
    </location>
</feature>
<keyword evidence="3 5" id="KW-0689">Ribosomal protein</keyword>
<reference evidence="9 10" key="1">
    <citation type="submission" date="2019-08" db="EMBL/GenBank/DDBJ databases">
        <title>Bacillus genomes from the desert of Cuatro Cienegas, Coahuila.</title>
        <authorList>
            <person name="Olmedo-Alvarez G."/>
        </authorList>
    </citation>
    <scope>NUCLEOTIDE SEQUENCE [LARGE SCALE GENOMIC DNA]</scope>
    <source>
        <strain evidence="9 10">CH28_1T</strain>
    </source>
</reference>
<dbReference type="PANTHER" id="PTHR33284:SF1">
    <property type="entry name" value="RIBOSOMAL PROTEIN L25_GLN-TRNA SYNTHETASE, ANTI-CODON-BINDING DOMAIN-CONTAINING PROTEIN"/>
    <property type="match status" value="1"/>
</dbReference>
<dbReference type="Gene3D" id="2.170.120.20">
    <property type="entry name" value="Ribosomal protein L25, beta domain"/>
    <property type="match status" value="1"/>
</dbReference>
<feature type="domain" description="Large ribosomal subunit protein bL25 beta" evidence="8">
    <location>
        <begin position="99"/>
        <end position="182"/>
    </location>
</feature>
<dbReference type="GO" id="GO:0003735">
    <property type="term" value="F:structural constituent of ribosome"/>
    <property type="evidence" value="ECO:0007669"/>
    <property type="project" value="InterPro"/>
</dbReference>
<dbReference type="GO" id="GO:0006412">
    <property type="term" value="P:translation"/>
    <property type="evidence" value="ECO:0007669"/>
    <property type="project" value="UniProtKB-UniRule"/>
</dbReference>
<dbReference type="STRING" id="79883.GCA_001636495_00540"/>
<evidence type="ECO:0000259" key="7">
    <source>
        <dbReference type="Pfam" id="PF01386"/>
    </source>
</evidence>
<dbReference type="EMBL" id="VTEV01000014">
    <property type="protein sequence ID" value="TYS61780.1"/>
    <property type="molecule type" value="Genomic_DNA"/>
</dbReference>
<evidence type="ECO:0000256" key="1">
    <source>
        <dbReference type="ARBA" id="ARBA00022730"/>
    </source>
</evidence>
<proteinExistence type="inferred from homology"/>
<dbReference type="InterPro" id="IPR037121">
    <property type="entry name" value="Ribosomal_bL25_C"/>
</dbReference>
<evidence type="ECO:0000256" key="6">
    <source>
        <dbReference type="SAM" id="MobiDB-lite"/>
    </source>
</evidence>
<feature type="region of interest" description="Disordered" evidence="6">
    <location>
        <begin position="178"/>
        <end position="214"/>
    </location>
</feature>
<name>A0A5D4SEN2_9BACI</name>